<dbReference type="Proteomes" id="UP001500227">
    <property type="component" value="Unassembled WGS sequence"/>
</dbReference>
<gene>
    <name evidence="3" type="ORF">GCM10023337_10280</name>
</gene>
<keyword evidence="3" id="KW-0540">Nuclease</keyword>
<evidence type="ECO:0000313" key="3">
    <source>
        <dbReference type="EMBL" id="GAA5088563.1"/>
    </source>
</evidence>
<reference evidence="4" key="1">
    <citation type="journal article" date="2019" name="Int. J. Syst. Evol. Microbiol.">
        <title>The Global Catalogue of Microorganisms (GCM) 10K type strain sequencing project: providing services to taxonomists for standard genome sequencing and annotation.</title>
        <authorList>
            <consortium name="The Broad Institute Genomics Platform"/>
            <consortium name="The Broad Institute Genome Sequencing Center for Infectious Disease"/>
            <person name="Wu L."/>
            <person name="Ma J."/>
        </authorList>
    </citation>
    <scope>NUCLEOTIDE SEQUENCE [LARGE SCALE GENOMIC DNA]</scope>
    <source>
        <strain evidence="4">JCM 18423</strain>
    </source>
</reference>
<protein>
    <submittedName>
        <fullName evidence="3">ATP-dependent endonuclease</fullName>
    </submittedName>
</protein>
<dbReference type="InterPro" id="IPR003959">
    <property type="entry name" value="ATPase_AAA_core"/>
</dbReference>
<proteinExistence type="predicted"/>
<dbReference type="CDD" id="cd00267">
    <property type="entry name" value="ABC_ATPase"/>
    <property type="match status" value="1"/>
</dbReference>
<organism evidence="3 4">
    <name type="scientific">Paenalcaligenes hermetiae</name>
    <dbReference type="NCBI Taxonomy" id="1157987"/>
    <lineage>
        <taxon>Bacteria</taxon>
        <taxon>Pseudomonadati</taxon>
        <taxon>Pseudomonadota</taxon>
        <taxon>Betaproteobacteria</taxon>
        <taxon>Burkholderiales</taxon>
        <taxon>Alcaligenaceae</taxon>
        <taxon>Paenalcaligenes</taxon>
    </lineage>
</organism>
<dbReference type="PANTHER" id="PTHR43581:SF4">
    <property type="entry name" value="ATP_GTP PHOSPHATASE"/>
    <property type="match status" value="1"/>
</dbReference>
<evidence type="ECO:0000259" key="1">
    <source>
        <dbReference type="Pfam" id="PF13304"/>
    </source>
</evidence>
<dbReference type="Pfam" id="PF20469">
    <property type="entry name" value="OLD-like_TOPRIM"/>
    <property type="match status" value="1"/>
</dbReference>
<dbReference type="Pfam" id="PF13304">
    <property type="entry name" value="AAA_21"/>
    <property type="match status" value="1"/>
</dbReference>
<dbReference type="Gene3D" id="3.40.50.300">
    <property type="entry name" value="P-loop containing nucleotide triphosphate hydrolases"/>
    <property type="match status" value="1"/>
</dbReference>
<dbReference type="GO" id="GO:0004519">
    <property type="term" value="F:endonuclease activity"/>
    <property type="evidence" value="ECO:0007669"/>
    <property type="project" value="UniProtKB-KW"/>
</dbReference>
<dbReference type="InterPro" id="IPR034139">
    <property type="entry name" value="TOPRIM_OLD"/>
</dbReference>
<sequence length="582" mass="65362">MQFISLIKVKNFKSIQDATFRLEKYTPIVGQNNAGKSNIIASLKWLLKKEKLGEEVFYDRTQPIEVEGVITGITEDILNLLGTTHREKIVEFIENQNIKIKRIQDVPNAAVAQQKLMVFHPADKEWKLNPTGIENAIKAMFPESIEIGAMVDVADDVSRFKKSNTIGRLVAEILTEVEEAHAGTVKATLQGIKDKFSADGSSRADELTAFDEAVSKKLQDIFPGIDIKLHVPTPELSDLFSSATIRLFENQYDRDISLFGHGTQRSVQMALIRHLAEIKQTSETKTRTLLLIDEPELYLHPQAMEQVRASLKYLSENGYQVVFSTHSPQMIPAEDIKNTLLIRKTEQGTHARKTLKEAVEQVEKSSSSQYQLLFSLENANQILFSESVVLSEGKTEKRLLPYIFEKHFEQTLGQKKIAFIEQGGVNNTVKALEILKEMDIPCKAIIDLDFAFQGAIKQGLIGSDNESISKCKTIFSSNNEVKLNNGLPTKGGNLTAAQAYEWLAKQDDAKEHIQVLHDELKEKGIWLWKLGAIEPYLGIDANTKREQAWAGVKQQIETSGLDAVIKDVELTKMLEWLCEPVA</sequence>
<accession>A0ABP9LZ96</accession>
<keyword evidence="3" id="KW-0378">Hydrolase</keyword>
<dbReference type="RefSeq" id="WP_345370131.1">
    <property type="nucleotide sequence ID" value="NZ_BAABKD010000008.1"/>
</dbReference>
<keyword evidence="4" id="KW-1185">Reference proteome</keyword>
<dbReference type="SUPFAM" id="SSF52540">
    <property type="entry name" value="P-loop containing nucleoside triphosphate hydrolases"/>
    <property type="match status" value="1"/>
</dbReference>
<comment type="caution">
    <text evidence="3">The sequence shown here is derived from an EMBL/GenBank/DDBJ whole genome shotgun (WGS) entry which is preliminary data.</text>
</comment>
<name>A0ABP9LZ96_9BURK</name>
<evidence type="ECO:0000313" key="4">
    <source>
        <dbReference type="Proteomes" id="UP001500227"/>
    </source>
</evidence>
<feature type="domain" description="OLD protein-like TOPRIM" evidence="2">
    <location>
        <begin position="383"/>
        <end position="449"/>
    </location>
</feature>
<feature type="domain" description="ATPase AAA-type core" evidence="1">
    <location>
        <begin position="28"/>
        <end position="329"/>
    </location>
</feature>
<keyword evidence="3" id="KW-0255">Endonuclease</keyword>
<dbReference type="InterPro" id="IPR027417">
    <property type="entry name" value="P-loop_NTPase"/>
</dbReference>
<dbReference type="EMBL" id="BAABKD010000008">
    <property type="protein sequence ID" value="GAA5088563.1"/>
    <property type="molecule type" value="Genomic_DNA"/>
</dbReference>
<evidence type="ECO:0000259" key="2">
    <source>
        <dbReference type="Pfam" id="PF20469"/>
    </source>
</evidence>
<dbReference type="InterPro" id="IPR051396">
    <property type="entry name" value="Bact_Antivir_Def_Nuclease"/>
</dbReference>
<dbReference type="PANTHER" id="PTHR43581">
    <property type="entry name" value="ATP/GTP PHOSPHATASE"/>
    <property type="match status" value="1"/>
</dbReference>